<feature type="transmembrane region" description="Helical" evidence="1">
    <location>
        <begin position="66"/>
        <end position="87"/>
    </location>
</feature>
<feature type="transmembrane region" description="Helical" evidence="1">
    <location>
        <begin position="343"/>
        <end position="361"/>
    </location>
</feature>
<keyword evidence="1" id="KW-0472">Membrane</keyword>
<feature type="transmembrane region" description="Helical" evidence="1">
    <location>
        <begin position="94"/>
        <end position="112"/>
    </location>
</feature>
<feature type="transmembrane region" description="Helical" evidence="1">
    <location>
        <begin position="395"/>
        <end position="415"/>
    </location>
</feature>
<keyword evidence="1" id="KW-0812">Transmembrane</keyword>
<dbReference type="OrthoDB" id="213779at2"/>
<feature type="transmembrane region" description="Helical" evidence="1">
    <location>
        <begin position="259"/>
        <end position="277"/>
    </location>
</feature>
<dbReference type="Proteomes" id="UP000319004">
    <property type="component" value="Chromosome"/>
</dbReference>
<feature type="transmembrane region" description="Helical" evidence="1">
    <location>
        <begin position="314"/>
        <end position="336"/>
    </location>
</feature>
<protein>
    <submittedName>
        <fullName evidence="2">Uncharacterized protein</fullName>
    </submittedName>
</protein>
<evidence type="ECO:0000256" key="1">
    <source>
        <dbReference type="SAM" id="Phobius"/>
    </source>
</evidence>
<evidence type="ECO:0000313" key="3">
    <source>
        <dbReference type="Proteomes" id="UP000319004"/>
    </source>
</evidence>
<dbReference type="RefSeq" id="WP_145391876.1">
    <property type="nucleotide sequence ID" value="NZ_CP037423.1"/>
</dbReference>
<organism evidence="2 3">
    <name type="scientific">Stieleria neptunia</name>
    <dbReference type="NCBI Taxonomy" id="2527979"/>
    <lineage>
        <taxon>Bacteria</taxon>
        <taxon>Pseudomonadati</taxon>
        <taxon>Planctomycetota</taxon>
        <taxon>Planctomycetia</taxon>
        <taxon>Pirellulales</taxon>
        <taxon>Pirellulaceae</taxon>
        <taxon>Stieleria</taxon>
    </lineage>
</organism>
<accession>A0A518I3X9</accession>
<feature type="transmembrane region" description="Helical" evidence="1">
    <location>
        <begin position="421"/>
        <end position="440"/>
    </location>
</feature>
<feature type="transmembrane region" description="Helical" evidence="1">
    <location>
        <begin position="530"/>
        <end position="551"/>
    </location>
</feature>
<dbReference type="AlphaFoldDB" id="A0A518I3X9"/>
<feature type="transmembrane region" description="Helical" evidence="1">
    <location>
        <begin position="157"/>
        <end position="176"/>
    </location>
</feature>
<dbReference type="KEGG" id="snep:Enr13x_77250"/>
<feature type="transmembrane region" description="Helical" evidence="1">
    <location>
        <begin position="499"/>
        <end position="518"/>
    </location>
</feature>
<feature type="transmembrane region" description="Helical" evidence="1">
    <location>
        <begin position="223"/>
        <end position="247"/>
    </location>
</feature>
<reference evidence="2 3" key="1">
    <citation type="submission" date="2019-03" db="EMBL/GenBank/DDBJ databases">
        <title>Deep-cultivation of Planctomycetes and their phenomic and genomic characterization uncovers novel biology.</title>
        <authorList>
            <person name="Wiegand S."/>
            <person name="Jogler M."/>
            <person name="Boedeker C."/>
            <person name="Pinto D."/>
            <person name="Vollmers J."/>
            <person name="Rivas-Marin E."/>
            <person name="Kohn T."/>
            <person name="Peeters S.H."/>
            <person name="Heuer A."/>
            <person name="Rast P."/>
            <person name="Oberbeckmann S."/>
            <person name="Bunk B."/>
            <person name="Jeske O."/>
            <person name="Meyerdierks A."/>
            <person name="Storesund J.E."/>
            <person name="Kallscheuer N."/>
            <person name="Luecker S."/>
            <person name="Lage O.M."/>
            <person name="Pohl T."/>
            <person name="Merkel B.J."/>
            <person name="Hornburger P."/>
            <person name="Mueller R.-W."/>
            <person name="Bruemmer F."/>
            <person name="Labrenz M."/>
            <person name="Spormann A.M."/>
            <person name="Op den Camp H."/>
            <person name="Overmann J."/>
            <person name="Amann R."/>
            <person name="Jetten M.S.M."/>
            <person name="Mascher T."/>
            <person name="Medema M.H."/>
            <person name="Devos D.P."/>
            <person name="Kaster A.-K."/>
            <person name="Ovreas L."/>
            <person name="Rohde M."/>
            <person name="Galperin M.Y."/>
            <person name="Jogler C."/>
        </authorList>
    </citation>
    <scope>NUCLEOTIDE SEQUENCE [LARGE SCALE GENOMIC DNA]</scope>
    <source>
        <strain evidence="2 3">Enr13</strain>
    </source>
</reference>
<feature type="transmembrane region" description="Helical" evidence="1">
    <location>
        <begin position="182"/>
        <end position="202"/>
    </location>
</feature>
<gene>
    <name evidence="2" type="ORF">Enr13x_77250</name>
</gene>
<evidence type="ECO:0000313" key="2">
    <source>
        <dbReference type="EMBL" id="QDV47813.1"/>
    </source>
</evidence>
<name>A0A518I3X9_9BACT</name>
<feature type="transmembrane region" description="Helical" evidence="1">
    <location>
        <begin position="447"/>
        <end position="468"/>
    </location>
</feature>
<feature type="transmembrane region" description="Helical" evidence="1">
    <location>
        <begin position="367"/>
        <end position="388"/>
    </location>
</feature>
<feature type="transmembrane region" description="Helical" evidence="1">
    <location>
        <begin position="124"/>
        <end position="145"/>
    </location>
</feature>
<keyword evidence="3" id="KW-1185">Reference proteome</keyword>
<dbReference type="EMBL" id="CP037423">
    <property type="protein sequence ID" value="QDV47813.1"/>
    <property type="molecule type" value="Genomic_DNA"/>
</dbReference>
<feature type="transmembrane region" description="Helical" evidence="1">
    <location>
        <begin position="37"/>
        <end position="60"/>
    </location>
</feature>
<feature type="transmembrane region" description="Helical" evidence="1">
    <location>
        <begin position="474"/>
        <end position="492"/>
    </location>
</feature>
<feature type="transmembrane region" description="Helical" evidence="1">
    <location>
        <begin position="284"/>
        <end position="302"/>
    </location>
</feature>
<proteinExistence type="predicted"/>
<sequence>MDGEQDSVAASDLASPVDAAPPRQTSFARFLYNQNPFYLISCLLVIYGCQSLAISGGSLIDKSISMAGGIAAYTLLMAVVCVGVVRIAKVWDDARSIFLVVVISLVAVTTGFDELCIGDQSTASVFAGAAAALILIVTEGILWLCRIRLSVWYRAALYAHYAVLIGFPLLLGRAVATRNDPLANWGSVLFSVAIGASVLLLIPAIRRGRDSVRDNGTPWTWPLYPLSAFVVLIVLAGIRSHAIWMSFGFYGVAGKFEPFLLLPILAAVIVLIAEAGLGLRNQALQGLAIVGTSGLLLCASTRNGSTWLPIQSDLAYLFGSSLTVSLGVIFLVYAWMTMRGLRYAVFAMPTTLLVMGLAAPLPEIGQSVGLASWMFPAAACVILLVMTLRMASADWLWAALAGVAATTIAMAGDAYGRQNDGLIAATAFATLAMLIIGAVFKTQLAVFLRYLAAGVMSFAAMMIVFRSLQDPQDLILFAGAGIAVVSFAYGVLIRRRGWLAVAALQAVLFCATFSYQGHRSGKLRRLNWPIASGLVCLCVGVAITTGKTGLYRRIAERKGDRKPSGFQSGL</sequence>
<keyword evidence="1" id="KW-1133">Transmembrane helix</keyword>